<dbReference type="Proteomes" id="UP000075714">
    <property type="component" value="Unassembled WGS sequence"/>
</dbReference>
<dbReference type="EMBL" id="LSYV01000008">
    <property type="protein sequence ID" value="KXZ53133.1"/>
    <property type="molecule type" value="Genomic_DNA"/>
</dbReference>
<sequence>MGRDQPPPGALVACSVLACGDLTPGPAPLTAAPPAKVAAAAADARSAFLHMVGLCSGLSTTLRQQQSGRVNGVMKGQIIRLLVHVRDNPLLWEGLRRSAWPADPAACPVHVSVGRPSGMAFDGGGRRPGDYWDLDDQWRVVPSYGARCEACGCCPKPTCRAAGHRHWKIRRYKLVPRAAADGSGAAARMPPSPTAAAVEAGIFVWLIVPQLAPPSPPRSALVAKRPAPPPSREEAEEADAAAVSKVPQVAAAARPCGTSAIFLLAEAASRAEVS</sequence>
<protein>
    <submittedName>
        <fullName evidence="2">Uncharacterized protein</fullName>
    </submittedName>
</protein>
<organism evidence="2 3">
    <name type="scientific">Gonium pectorale</name>
    <name type="common">Green alga</name>
    <dbReference type="NCBI Taxonomy" id="33097"/>
    <lineage>
        <taxon>Eukaryota</taxon>
        <taxon>Viridiplantae</taxon>
        <taxon>Chlorophyta</taxon>
        <taxon>core chlorophytes</taxon>
        <taxon>Chlorophyceae</taxon>
        <taxon>CS clade</taxon>
        <taxon>Chlamydomonadales</taxon>
        <taxon>Volvocaceae</taxon>
        <taxon>Gonium</taxon>
    </lineage>
</organism>
<dbReference type="PROSITE" id="PS51257">
    <property type="entry name" value="PROKAR_LIPOPROTEIN"/>
    <property type="match status" value="1"/>
</dbReference>
<keyword evidence="3" id="KW-1185">Reference proteome</keyword>
<evidence type="ECO:0000313" key="3">
    <source>
        <dbReference type="Proteomes" id="UP000075714"/>
    </source>
</evidence>
<feature type="region of interest" description="Disordered" evidence="1">
    <location>
        <begin position="217"/>
        <end position="242"/>
    </location>
</feature>
<accession>A0A150GTM6</accession>
<comment type="caution">
    <text evidence="2">The sequence shown here is derived from an EMBL/GenBank/DDBJ whole genome shotgun (WGS) entry which is preliminary data.</text>
</comment>
<evidence type="ECO:0000256" key="1">
    <source>
        <dbReference type="SAM" id="MobiDB-lite"/>
    </source>
</evidence>
<dbReference type="AlphaFoldDB" id="A0A150GTM6"/>
<name>A0A150GTM6_GONPE</name>
<gene>
    <name evidence="2" type="ORF">GPECTOR_7g1024</name>
</gene>
<reference evidence="3" key="1">
    <citation type="journal article" date="2016" name="Nat. Commun.">
        <title>The Gonium pectorale genome demonstrates co-option of cell cycle regulation during the evolution of multicellularity.</title>
        <authorList>
            <person name="Hanschen E.R."/>
            <person name="Marriage T.N."/>
            <person name="Ferris P.J."/>
            <person name="Hamaji T."/>
            <person name="Toyoda A."/>
            <person name="Fujiyama A."/>
            <person name="Neme R."/>
            <person name="Noguchi H."/>
            <person name="Minakuchi Y."/>
            <person name="Suzuki M."/>
            <person name="Kawai-Toyooka H."/>
            <person name="Smith D.R."/>
            <person name="Sparks H."/>
            <person name="Anderson J."/>
            <person name="Bakaric R."/>
            <person name="Luria V."/>
            <person name="Karger A."/>
            <person name="Kirschner M.W."/>
            <person name="Durand P.M."/>
            <person name="Michod R.E."/>
            <person name="Nozaki H."/>
            <person name="Olson B.J."/>
        </authorList>
    </citation>
    <scope>NUCLEOTIDE SEQUENCE [LARGE SCALE GENOMIC DNA]</scope>
    <source>
        <strain evidence="3">NIES-2863</strain>
    </source>
</reference>
<evidence type="ECO:0000313" key="2">
    <source>
        <dbReference type="EMBL" id="KXZ53133.1"/>
    </source>
</evidence>
<proteinExistence type="predicted"/>